<organism evidence="1 2">
    <name type="scientific">Plenodomus tracheiphilus IPT5</name>
    <dbReference type="NCBI Taxonomy" id="1408161"/>
    <lineage>
        <taxon>Eukaryota</taxon>
        <taxon>Fungi</taxon>
        <taxon>Dikarya</taxon>
        <taxon>Ascomycota</taxon>
        <taxon>Pezizomycotina</taxon>
        <taxon>Dothideomycetes</taxon>
        <taxon>Pleosporomycetidae</taxon>
        <taxon>Pleosporales</taxon>
        <taxon>Pleosporineae</taxon>
        <taxon>Leptosphaeriaceae</taxon>
        <taxon>Plenodomus</taxon>
    </lineage>
</organism>
<reference evidence="1" key="1">
    <citation type="submission" date="2020-01" db="EMBL/GenBank/DDBJ databases">
        <authorList>
            <consortium name="DOE Joint Genome Institute"/>
            <person name="Haridas S."/>
            <person name="Albert R."/>
            <person name="Binder M."/>
            <person name="Bloem J."/>
            <person name="Labutti K."/>
            <person name="Salamov A."/>
            <person name="Andreopoulos B."/>
            <person name="Baker S.E."/>
            <person name="Barry K."/>
            <person name="Bills G."/>
            <person name="Bluhm B.H."/>
            <person name="Cannon C."/>
            <person name="Castanera R."/>
            <person name="Culley D.E."/>
            <person name="Daum C."/>
            <person name="Ezra D."/>
            <person name="Gonzalez J.B."/>
            <person name="Henrissat B."/>
            <person name="Kuo A."/>
            <person name="Liang C."/>
            <person name="Lipzen A."/>
            <person name="Lutzoni F."/>
            <person name="Magnuson J."/>
            <person name="Mondo S."/>
            <person name="Nolan M."/>
            <person name="Ohm R."/>
            <person name="Pangilinan J."/>
            <person name="Park H.-J."/>
            <person name="Ramirez L."/>
            <person name="Alfaro M."/>
            <person name="Sun H."/>
            <person name="Tritt A."/>
            <person name="Yoshinaga Y."/>
            <person name="Zwiers L.-H."/>
            <person name="Turgeon B.G."/>
            <person name="Goodwin S.B."/>
            <person name="Spatafora J.W."/>
            <person name="Crous P.W."/>
            <person name="Grigoriev I.V."/>
        </authorList>
    </citation>
    <scope>NUCLEOTIDE SEQUENCE</scope>
    <source>
        <strain evidence="1">IPT5</strain>
    </source>
</reference>
<dbReference type="EMBL" id="MU006388">
    <property type="protein sequence ID" value="KAF2844342.1"/>
    <property type="molecule type" value="Genomic_DNA"/>
</dbReference>
<dbReference type="OrthoDB" id="5421765at2759"/>
<keyword evidence="2" id="KW-1185">Reference proteome</keyword>
<protein>
    <submittedName>
        <fullName evidence="1">Uncharacterized protein</fullName>
    </submittedName>
</protein>
<gene>
    <name evidence="1" type="ORF">T440DRAFT_525652</name>
</gene>
<accession>A0A6A7AMU2</accession>
<proteinExistence type="predicted"/>
<evidence type="ECO:0000313" key="1">
    <source>
        <dbReference type="EMBL" id="KAF2844342.1"/>
    </source>
</evidence>
<dbReference type="AlphaFoldDB" id="A0A6A7AMU2"/>
<sequence length="397" mass="44747">MPKEFSPLPPSQPWPSLPQLLFIKGLPKGIPNESIRKRFSALYDAIIVYVENFYTVGQINSRGPSQIMIEQASTSLLLPWPQILELLGDTETRSGVLTMFIARSMLSRSLLLKLGTSNGPGATFLPPEVVDCFQSFCIDKSAIKLDGDGPKPVNFALLSRWKQISATLLHSTYVANEFSPFDGRTVNIERAMKDLGPLLAIYAIPHDAGLEDGARLSGLRGVLRKGARFAFTLFSQPCFWEFDWYTDRETKTREGDFELNEAQRIENSSLSKIVVWPRLTKIIDKDGRKLGAEGDVTGVQQEVCRYRYFDIKQVQKGFGDIAPIMKKIKPLIDGNDKTPPSTTHSLLDLTWEMVDGHHGEEIHMWRKIESSILLPQARTQLPNNIANRVYSRVLRLK</sequence>
<evidence type="ECO:0000313" key="2">
    <source>
        <dbReference type="Proteomes" id="UP000799423"/>
    </source>
</evidence>
<dbReference type="Proteomes" id="UP000799423">
    <property type="component" value="Unassembled WGS sequence"/>
</dbReference>
<name>A0A6A7AMU2_9PLEO</name>